<proteinExistence type="predicted"/>
<evidence type="ECO:0000256" key="1">
    <source>
        <dbReference type="SAM" id="SignalP"/>
    </source>
</evidence>
<dbReference type="SMART" id="SM00450">
    <property type="entry name" value="RHOD"/>
    <property type="match status" value="1"/>
</dbReference>
<evidence type="ECO:0000313" key="3">
    <source>
        <dbReference type="EMBL" id="GAA4092625.1"/>
    </source>
</evidence>
<evidence type="ECO:0000259" key="2">
    <source>
        <dbReference type="PROSITE" id="PS50206"/>
    </source>
</evidence>
<dbReference type="Pfam" id="PF00581">
    <property type="entry name" value="Rhodanese"/>
    <property type="match status" value="1"/>
</dbReference>
<comment type="caution">
    <text evidence="3">The sequence shown here is derived from an EMBL/GenBank/DDBJ whole genome shotgun (WGS) entry which is preliminary data.</text>
</comment>
<feature type="chain" id="PRO_5045077611" description="Rhodanese domain-containing protein" evidence="1">
    <location>
        <begin position="25"/>
        <end position="110"/>
    </location>
</feature>
<keyword evidence="4" id="KW-1185">Reference proteome</keyword>
<dbReference type="InterPro" id="IPR001763">
    <property type="entry name" value="Rhodanese-like_dom"/>
</dbReference>
<reference evidence="4" key="1">
    <citation type="journal article" date="2019" name="Int. J. Syst. Evol. Microbiol.">
        <title>The Global Catalogue of Microorganisms (GCM) 10K type strain sequencing project: providing services to taxonomists for standard genome sequencing and annotation.</title>
        <authorList>
            <consortium name="The Broad Institute Genomics Platform"/>
            <consortium name="The Broad Institute Genome Sequencing Center for Infectious Disease"/>
            <person name="Wu L."/>
            <person name="Ma J."/>
        </authorList>
    </citation>
    <scope>NUCLEOTIDE SEQUENCE [LARGE SCALE GENOMIC DNA]</scope>
    <source>
        <strain evidence="4">JCM 17304</strain>
    </source>
</reference>
<dbReference type="SUPFAM" id="SSF52821">
    <property type="entry name" value="Rhodanese/Cell cycle control phosphatase"/>
    <property type="match status" value="1"/>
</dbReference>
<name>A0ABP7WMZ5_9GAMM</name>
<feature type="signal peptide" evidence="1">
    <location>
        <begin position="1"/>
        <end position="24"/>
    </location>
</feature>
<gene>
    <name evidence="3" type="ORF">GCM10022414_15260</name>
</gene>
<organism evidence="3 4">
    <name type="scientific">Zhongshania borealis</name>
    <dbReference type="NCBI Taxonomy" id="889488"/>
    <lineage>
        <taxon>Bacteria</taxon>
        <taxon>Pseudomonadati</taxon>
        <taxon>Pseudomonadota</taxon>
        <taxon>Gammaproteobacteria</taxon>
        <taxon>Cellvibrionales</taxon>
        <taxon>Spongiibacteraceae</taxon>
        <taxon>Zhongshania</taxon>
    </lineage>
</organism>
<sequence length="110" mass="11996">MTWNIFAKTSLLLVALFLSTTAYAEPAWIDVRSELEHRIDSINGDVRISHGEIVQELSKILPDKNAEIHLYCRSGGRAGKAMAALQAAGYSNVSNAGSIDDARNQRGLSH</sequence>
<dbReference type="EMBL" id="BAABDM010000002">
    <property type="protein sequence ID" value="GAA4092625.1"/>
    <property type="molecule type" value="Genomic_DNA"/>
</dbReference>
<dbReference type="RefSeq" id="WP_344934230.1">
    <property type="nucleotide sequence ID" value="NZ_BAABDM010000002.1"/>
</dbReference>
<dbReference type="PROSITE" id="PS50206">
    <property type="entry name" value="RHODANESE_3"/>
    <property type="match status" value="1"/>
</dbReference>
<evidence type="ECO:0000313" key="4">
    <source>
        <dbReference type="Proteomes" id="UP001500392"/>
    </source>
</evidence>
<dbReference type="CDD" id="cd00158">
    <property type="entry name" value="RHOD"/>
    <property type="match status" value="1"/>
</dbReference>
<dbReference type="Proteomes" id="UP001500392">
    <property type="component" value="Unassembled WGS sequence"/>
</dbReference>
<dbReference type="InterPro" id="IPR036873">
    <property type="entry name" value="Rhodanese-like_dom_sf"/>
</dbReference>
<keyword evidence="1" id="KW-0732">Signal</keyword>
<accession>A0ABP7WMZ5</accession>
<dbReference type="Gene3D" id="3.40.250.10">
    <property type="entry name" value="Rhodanese-like domain"/>
    <property type="match status" value="1"/>
</dbReference>
<protein>
    <recommendedName>
        <fullName evidence="2">Rhodanese domain-containing protein</fullName>
    </recommendedName>
</protein>
<feature type="domain" description="Rhodanese" evidence="2">
    <location>
        <begin position="22"/>
        <end position="106"/>
    </location>
</feature>